<feature type="transmembrane region" description="Helical" evidence="5">
    <location>
        <begin position="33"/>
        <end position="55"/>
    </location>
</feature>
<feature type="transmembrane region" description="Helical" evidence="5">
    <location>
        <begin position="7"/>
        <end position="27"/>
    </location>
</feature>
<dbReference type="InterPro" id="IPR013714">
    <property type="entry name" value="Golgi_TVP15"/>
</dbReference>
<keyword evidence="4 5" id="KW-0472">Membrane</keyword>
<accession>A0A1Y1V8X1</accession>
<name>A0A1Y1V8X1_9FUNG</name>
<dbReference type="PANTHER" id="PTHR28128:SF1">
    <property type="entry name" value="GOLGI APPARATUS MEMBRANE PROTEIN TVP15"/>
    <property type="match status" value="1"/>
</dbReference>
<dbReference type="AlphaFoldDB" id="A0A1Y1V8X1"/>
<protein>
    <recommendedName>
        <fullName evidence="8">COPI associated</fullName>
    </recommendedName>
</protein>
<comment type="caution">
    <text evidence="6">The sequence shown here is derived from an EMBL/GenBank/DDBJ whole genome shotgun (WGS) entry which is preliminary data.</text>
</comment>
<evidence type="ECO:0000256" key="2">
    <source>
        <dbReference type="ARBA" id="ARBA00022692"/>
    </source>
</evidence>
<evidence type="ECO:0000256" key="5">
    <source>
        <dbReference type="SAM" id="Phobius"/>
    </source>
</evidence>
<evidence type="ECO:0008006" key="8">
    <source>
        <dbReference type="Google" id="ProtNLM"/>
    </source>
</evidence>
<feature type="transmembrane region" description="Helical" evidence="5">
    <location>
        <begin position="67"/>
        <end position="90"/>
    </location>
</feature>
<dbReference type="PANTHER" id="PTHR28128">
    <property type="entry name" value="GOLGI APPARATUS MEMBRANE PROTEIN TVP15"/>
    <property type="match status" value="1"/>
</dbReference>
<keyword evidence="3 5" id="KW-1133">Transmembrane helix</keyword>
<dbReference type="OrthoDB" id="423534at2759"/>
<dbReference type="Proteomes" id="UP000193719">
    <property type="component" value="Unassembled WGS sequence"/>
</dbReference>
<dbReference type="STRING" id="1754191.A0A1Y1V8X1"/>
<keyword evidence="2 5" id="KW-0812">Transmembrane</keyword>
<keyword evidence="7" id="KW-1185">Reference proteome</keyword>
<reference evidence="6 7" key="1">
    <citation type="submission" date="2016-08" db="EMBL/GenBank/DDBJ databases">
        <title>Genomes of anaerobic fungi encode conserved fungal cellulosomes for biomass hydrolysis.</title>
        <authorList>
            <consortium name="DOE Joint Genome Institute"/>
            <person name="Haitjema C.H."/>
            <person name="Gilmore S.P."/>
            <person name="Henske J.K."/>
            <person name="Solomon K.V."/>
            <person name="De Groot R."/>
            <person name="Kuo A."/>
            <person name="Mondo S.J."/>
            <person name="Salamov A.A."/>
            <person name="Labutti K."/>
            <person name="Zhao Z."/>
            <person name="Chiniquy J."/>
            <person name="Barry K."/>
            <person name="Brewer H.M."/>
            <person name="Purvine S.O."/>
            <person name="Wright A.T."/>
            <person name="Boxma B."/>
            <person name="Van Alen T."/>
            <person name="Hackstein J.H."/>
            <person name="Baker S.E."/>
            <person name="Grigoriev I.V."/>
            <person name="O'Malley M.A."/>
        </authorList>
    </citation>
    <scope>NUCLEOTIDE SEQUENCE [LARGE SCALE GENOMIC DNA]</scope>
    <source>
        <strain evidence="7">finn</strain>
    </source>
</reference>
<dbReference type="EMBL" id="MCFH01000022">
    <property type="protein sequence ID" value="ORX50074.1"/>
    <property type="molecule type" value="Genomic_DNA"/>
</dbReference>
<evidence type="ECO:0000256" key="3">
    <source>
        <dbReference type="ARBA" id="ARBA00022989"/>
    </source>
</evidence>
<sequence length="138" mass="15453">MENLKLMYYFSLISLALLAIGGIMYILTNPFAFNSIVIGGVTSFLSCVLCLIQLANENSIPQAMKKYCPFLFTYIGRGVVLIFFGCIILTSNVPLLVIASISVFVGIIFIVFHYISNDHYNEEKEIFGWAPNFSDMIV</sequence>
<evidence type="ECO:0000256" key="4">
    <source>
        <dbReference type="ARBA" id="ARBA00023136"/>
    </source>
</evidence>
<feature type="transmembrane region" description="Helical" evidence="5">
    <location>
        <begin position="96"/>
        <end position="115"/>
    </location>
</feature>
<dbReference type="GO" id="GO:0016020">
    <property type="term" value="C:membrane"/>
    <property type="evidence" value="ECO:0007669"/>
    <property type="project" value="UniProtKB-SubCell"/>
</dbReference>
<comment type="subcellular location">
    <subcellularLocation>
        <location evidence="1">Membrane</location>
        <topology evidence="1">Multi-pass membrane protein</topology>
    </subcellularLocation>
</comment>
<proteinExistence type="predicted"/>
<evidence type="ECO:0000313" key="6">
    <source>
        <dbReference type="EMBL" id="ORX50074.1"/>
    </source>
</evidence>
<evidence type="ECO:0000313" key="7">
    <source>
        <dbReference type="Proteomes" id="UP000193719"/>
    </source>
</evidence>
<evidence type="ECO:0000256" key="1">
    <source>
        <dbReference type="ARBA" id="ARBA00004141"/>
    </source>
</evidence>
<reference evidence="6 7" key="2">
    <citation type="submission" date="2016-08" db="EMBL/GenBank/DDBJ databases">
        <title>Pervasive Adenine N6-methylation of Active Genes in Fungi.</title>
        <authorList>
            <consortium name="DOE Joint Genome Institute"/>
            <person name="Mondo S.J."/>
            <person name="Dannebaum R.O."/>
            <person name="Kuo R.C."/>
            <person name="Labutti K."/>
            <person name="Haridas S."/>
            <person name="Kuo A."/>
            <person name="Salamov A."/>
            <person name="Ahrendt S.R."/>
            <person name="Lipzen A."/>
            <person name="Sullivan W."/>
            <person name="Andreopoulos W.B."/>
            <person name="Clum A."/>
            <person name="Lindquist E."/>
            <person name="Daum C."/>
            <person name="Ramamoorthy G.K."/>
            <person name="Gryganskyi A."/>
            <person name="Culley D."/>
            <person name="Magnuson J.K."/>
            <person name="James T.Y."/>
            <person name="O'Malley M.A."/>
            <person name="Stajich J.E."/>
            <person name="Spatafora J.W."/>
            <person name="Visel A."/>
            <person name="Grigoriev I.V."/>
        </authorList>
    </citation>
    <scope>NUCLEOTIDE SEQUENCE [LARGE SCALE GENOMIC DNA]</scope>
    <source>
        <strain evidence="7">finn</strain>
    </source>
</reference>
<dbReference type="Pfam" id="PF08507">
    <property type="entry name" value="COPI_assoc"/>
    <property type="match status" value="1"/>
</dbReference>
<gene>
    <name evidence="6" type="ORF">BCR36DRAFT_412562</name>
</gene>
<organism evidence="6 7">
    <name type="scientific">Piromyces finnis</name>
    <dbReference type="NCBI Taxonomy" id="1754191"/>
    <lineage>
        <taxon>Eukaryota</taxon>
        <taxon>Fungi</taxon>
        <taxon>Fungi incertae sedis</taxon>
        <taxon>Chytridiomycota</taxon>
        <taxon>Chytridiomycota incertae sedis</taxon>
        <taxon>Neocallimastigomycetes</taxon>
        <taxon>Neocallimastigales</taxon>
        <taxon>Neocallimastigaceae</taxon>
        <taxon>Piromyces</taxon>
    </lineage>
</organism>